<name>A0A0M2NES4_9FIRM</name>
<dbReference type="EMBL" id="LAYJ01000088">
    <property type="protein sequence ID" value="KKI51009.1"/>
    <property type="molecule type" value="Genomic_DNA"/>
</dbReference>
<dbReference type="Proteomes" id="UP000034076">
    <property type="component" value="Unassembled WGS sequence"/>
</dbReference>
<keyword evidence="1" id="KW-0805">Transcription regulation</keyword>
<dbReference type="PANTHER" id="PTHR30136">
    <property type="entry name" value="HELIX-TURN-HELIX TRANSCRIPTIONAL REGULATOR, ICLR FAMILY"/>
    <property type="match status" value="1"/>
</dbReference>
<dbReference type="InterPro" id="IPR036388">
    <property type="entry name" value="WH-like_DNA-bd_sf"/>
</dbReference>
<dbReference type="SUPFAM" id="SSF55781">
    <property type="entry name" value="GAF domain-like"/>
    <property type="match status" value="1"/>
</dbReference>
<dbReference type="InterPro" id="IPR005471">
    <property type="entry name" value="Tscrpt_reg_IclR_N"/>
</dbReference>
<dbReference type="GO" id="GO:0045892">
    <property type="term" value="P:negative regulation of DNA-templated transcription"/>
    <property type="evidence" value="ECO:0007669"/>
    <property type="project" value="TreeGrafter"/>
</dbReference>
<keyword evidence="3" id="KW-0804">Transcription</keyword>
<protein>
    <submittedName>
        <fullName evidence="6">Transcriptional regulator, IclR family</fullName>
    </submittedName>
</protein>
<accession>A0A0M2NES4</accession>
<dbReference type="AlphaFoldDB" id="A0A0M2NES4"/>
<dbReference type="SMART" id="SM00346">
    <property type="entry name" value="HTH_ICLR"/>
    <property type="match status" value="1"/>
</dbReference>
<dbReference type="PROSITE" id="PS51077">
    <property type="entry name" value="HTH_ICLR"/>
    <property type="match status" value="1"/>
</dbReference>
<evidence type="ECO:0000256" key="1">
    <source>
        <dbReference type="ARBA" id="ARBA00023015"/>
    </source>
</evidence>
<evidence type="ECO:0000259" key="5">
    <source>
        <dbReference type="PROSITE" id="PS51078"/>
    </source>
</evidence>
<dbReference type="Gene3D" id="3.30.450.40">
    <property type="match status" value="1"/>
</dbReference>
<dbReference type="Gene3D" id="1.10.10.10">
    <property type="entry name" value="Winged helix-like DNA-binding domain superfamily/Winged helix DNA-binding domain"/>
    <property type="match status" value="1"/>
</dbReference>
<evidence type="ECO:0000313" key="6">
    <source>
        <dbReference type="EMBL" id="KKI51009.1"/>
    </source>
</evidence>
<dbReference type="GO" id="GO:0003677">
    <property type="term" value="F:DNA binding"/>
    <property type="evidence" value="ECO:0007669"/>
    <property type="project" value="UniProtKB-KW"/>
</dbReference>
<comment type="caution">
    <text evidence="6">The sequence shown here is derived from an EMBL/GenBank/DDBJ whole genome shotgun (WGS) entry which is preliminary data.</text>
</comment>
<proteinExistence type="predicted"/>
<dbReference type="InterPro" id="IPR029016">
    <property type="entry name" value="GAF-like_dom_sf"/>
</dbReference>
<dbReference type="SUPFAM" id="SSF46785">
    <property type="entry name" value="Winged helix' DNA-binding domain"/>
    <property type="match status" value="1"/>
</dbReference>
<keyword evidence="2" id="KW-0238">DNA-binding</keyword>
<dbReference type="RefSeq" id="WP_082103441.1">
    <property type="nucleotide sequence ID" value="NZ_CAUERS010000030.1"/>
</dbReference>
<evidence type="ECO:0000256" key="2">
    <source>
        <dbReference type="ARBA" id="ARBA00023125"/>
    </source>
</evidence>
<evidence type="ECO:0000259" key="4">
    <source>
        <dbReference type="PROSITE" id="PS51077"/>
    </source>
</evidence>
<evidence type="ECO:0000256" key="3">
    <source>
        <dbReference type="ARBA" id="ARBA00023163"/>
    </source>
</evidence>
<dbReference type="InterPro" id="IPR014757">
    <property type="entry name" value="Tscrpt_reg_IclR_C"/>
</dbReference>
<keyword evidence="7" id="KW-1185">Reference proteome</keyword>
<dbReference type="InterPro" id="IPR050707">
    <property type="entry name" value="HTH_MetabolicPath_Reg"/>
</dbReference>
<dbReference type="STRING" id="270498.CHK_1396"/>
<gene>
    <name evidence="6" type="ORF">CHK_1396</name>
</gene>
<dbReference type="GO" id="GO:0003700">
    <property type="term" value="F:DNA-binding transcription factor activity"/>
    <property type="evidence" value="ECO:0007669"/>
    <property type="project" value="TreeGrafter"/>
</dbReference>
<feature type="domain" description="HTH iclR-type" evidence="4">
    <location>
        <begin position="18"/>
        <end position="79"/>
    </location>
</feature>
<feature type="domain" description="IclR-ED" evidence="5">
    <location>
        <begin position="73"/>
        <end position="265"/>
    </location>
</feature>
<dbReference type="Pfam" id="PF01614">
    <property type="entry name" value="IclR_C"/>
    <property type="match status" value="1"/>
</dbReference>
<dbReference type="OrthoDB" id="9791752at2"/>
<reference evidence="6 7" key="1">
    <citation type="submission" date="2015-04" db="EMBL/GenBank/DDBJ databases">
        <title>Draft genome sequence of bacteremic isolate Catabacter hongkongensis type strain HKU16T.</title>
        <authorList>
            <person name="Lau S.K."/>
            <person name="Teng J.L."/>
            <person name="Huang Y."/>
            <person name="Curreem S.O."/>
            <person name="Tsui S.K."/>
            <person name="Woo P.C."/>
        </authorList>
    </citation>
    <scope>NUCLEOTIDE SEQUENCE [LARGE SCALE GENOMIC DNA]</scope>
    <source>
        <strain evidence="6 7">HKU16</strain>
    </source>
</reference>
<dbReference type="PROSITE" id="PS51078">
    <property type="entry name" value="ICLR_ED"/>
    <property type="match status" value="1"/>
</dbReference>
<dbReference type="Pfam" id="PF09339">
    <property type="entry name" value="HTH_IclR"/>
    <property type="match status" value="1"/>
</dbReference>
<evidence type="ECO:0000313" key="7">
    <source>
        <dbReference type="Proteomes" id="UP000034076"/>
    </source>
</evidence>
<dbReference type="PANTHER" id="PTHR30136:SF35">
    <property type="entry name" value="HTH-TYPE TRANSCRIPTIONAL REGULATOR RV1719"/>
    <property type="match status" value="1"/>
</dbReference>
<sequence length="266" mass="29583">MAKRGTTQMTGRDKAGLNQSVYHALEIIDYLTGKDWSRVKDIAQALGLDTARVHRLLNTMLHMDYIEYDPKTRLYRLGMKFYSISYHMSKDHSLVNVAREHMEWAAGQLCETINLGMLSSNHMEMTHVYRLDGNAKALQGLSPIGSSKSLHASAIGKAILAFRPLREQQGIVPRLDYVKYTDTTICTQEGLLEELGAVAEQGYAVDDGEYHKDMFCIAYPVFSAGGIAEAGISVTTLRPCPPERQEQFKAVLAQAAKRISAALKRG</sequence>
<organism evidence="6 7">
    <name type="scientific">Christensenella hongkongensis</name>
    <dbReference type="NCBI Taxonomy" id="270498"/>
    <lineage>
        <taxon>Bacteria</taxon>
        <taxon>Bacillati</taxon>
        <taxon>Bacillota</taxon>
        <taxon>Clostridia</taxon>
        <taxon>Christensenellales</taxon>
        <taxon>Christensenellaceae</taxon>
        <taxon>Christensenella</taxon>
    </lineage>
</organism>
<dbReference type="InterPro" id="IPR036390">
    <property type="entry name" value="WH_DNA-bd_sf"/>
</dbReference>